<name>A0ABV4YGE6_9CYAN</name>
<evidence type="ECO:0000313" key="2">
    <source>
        <dbReference type="EMBL" id="MFB2937879.1"/>
    </source>
</evidence>
<feature type="domain" description="Tox-PL-2" evidence="1">
    <location>
        <begin position="9"/>
        <end position="75"/>
    </location>
</feature>
<proteinExistence type="predicted"/>
<dbReference type="InterPro" id="IPR028910">
    <property type="entry name" value="Tox-PL-2_dom"/>
</dbReference>
<evidence type="ECO:0000259" key="1">
    <source>
        <dbReference type="Pfam" id="PF15643"/>
    </source>
</evidence>
<evidence type="ECO:0000313" key="3">
    <source>
        <dbReference type="Proteomes" id="UP001576776"/>
    </source>
</evidence>
<protein>
    <submittedName>
        <fullName evidence="2">Papain fold toxin domain-containing protein</fullName>
    </submittedName>
</protein>
<comment type="caution">
    <text evidence="2">The sequence shown here is derived from an EMBL/GenBank/DDBJ whole genome shotgun (WGS) entry which is preliminary data.</text>
</comment>
<sequence>MSDLSPEEIYEEVSEIVSQFQNLECDICAKAVMQWLKEKRLKGKIIKLRTTKRRDFFIVSDRFSPNESITNNGTHCEYM</sequence>
<dbReference type="EMBL" id="JBHFNS010000079">
    <property type="protein sequence ID" value="MFB2937879.1"/>
    <property type="molecule type" value="Genomic_DNA"/>
</dbReference>
<accession>A0ABV4YGE6</accession>
<reference evidence="2 3" key="1">
    <citation type="submission" date="2024-09" db="EMBL/GenBank/DDBJ databases">
        <title>Floridaenema gen nov. (Aerosakkonemataceae, Aerosakkonematales ord. nov., Cyanobacteria) from benthic tropical and subtropical fresh waters, with the description of four new species.</title>
        <authorList>
            <person name="Moretto J.A."/>
            <person name="Berthold D.E."/>
            <person name="Lefler F.W."/>
            <person name="Huang I.-S."/>
            <person name="Laughinghouse H. IV."/>
        </authorList>
    </citation>
    <scope>NUCLEOTIDE SEQUENCE [LARGE SCALE GENOMIC DNA]</scope>
    <source>
        <strain evidence="2 3">BLCC-F154</strain>
    </source>
</reference>
<organism evidence="2 3">
    <name type="scientific">Floridaenema fluviatile BLCC-F154</name>
    <dbReference type="NCBI Taxonomy" id="3153640"/>
    <lineage>
        <taxon>Bacteria</taxon>
        <taxon>Bacillati</taxon>
        <taxon>Cyanobacteriota</taxon>
        <taxon>Cyanophyceae</taxon>
        <taxon>Oscillatoriophycideae</taxon>
        <taxon>Aerosakkonematales</taxon>
        <taxon>Aerosakkonemataceae</taxon>
        <taxon>Floridanema</taxon>
        <taxon>Floridanema fluviatile</taxon>
    </lineage>
</organism>
<dbReference type="RefSeq" id="WP_413259365.1">
    <property type="nucleotide sequence ID" value="NZ_JBHFNS010000079.1"/>
</dbReference>
<keyword evidence="3" id="KW-1185">Reference proteome</keyword>
<dbReference type="Pfam" id="PF15643">
    <property type="entry name" value="Tox-PL-2"/>
    <property type="match status" value="1"/>
</dbReference>
<dbReference type="Proteomes" id="UP001576776">
    <property type="component" value="Unassembled WGS sequence"/>
</dbReference>
<gene>
    <name evidence="2" type="ORF">ACE1B6_21735</name>
</gene>